<dbReference type="EMBL" id="CAEY01000590">
    <property type="status" value="NOT_ANNOTATED_CDS"/>
    <property type="molecule type" value="Genomic_DNA"/>
</dbReference>
<dbReference type="STRING" id="32264.T1KV89"/>
<dbReference type="SUPFAM" id="SSF47473">
    <property type="entry name" value="EF-hand"/>
    <property type="match status" value="1"/>
</dbReference>
<reference evidence="4" key="2">
    <citation type="submission" date="2015-06" db="UniProtKB">
        <authorList>
            <consortium name="EnsemblMetazoa"/>
        </authorList>
    </citation>
    <scope>IDENTIFICATION</scope>
</reference>
<dbReference type="EnsemblMetazoa" id="tetur22g02860.1">
    <property type="protein sequence ID" value="tetur22g02860.1"/>
    <property type="gene ID" value="tetur22g02860"/>
</dbReference>
<dbReference type="GO" id="GO:0005509">
    <property type="term" value="F:calcium ion binding"/>
    <property type="evidence" value="ECO:0007669"/>
    <property type="project" value="InterPro"/>
</dbReference>
<dbReference type="AlphaFoldDB" id="T1KV89"/>
<keyword evidence="1" id="KW-0677">Repeat</keyword>
<dbReference type="PROSITE" id="PS50222">
    <property type="entry name" value="EF_HAND_2"/>
    <property type="match status" value="3"/>
</dbReference>
<keyword evidence="2" id="KW-0106">Calcium</keyword>
<dbReference type="InterPro" id="IPR011992">
    <property type="entry name" value="EF-hand-dom_pair"/>
</dbReference>
<reference evidence="5" key="1">
    <citation type="submission" date="2011-08" db="EMBL/GenBank/DDBJ databases">
        <authorList>
            <person name="Rombauts S."/>
        </authorList>
    </citation>
    <scope>NUCLEOTIDE SEQUENCE</scope>
    <source>
        <strain evidence="5">London</strain>
    </source>
</reference>
<proteinExistence type="predicted"/>
<dbReference type="eggNOG" id="KOG0027">
    <property type="taxonomic scope" value="Eukaryota"/>
</dbReference>
<feature type="domain" description="EF-hand" evidence="3">
    <location>
        <begin position="64"/>
        <end position="99"/>
    </location>
</feature>
<dbReference type="Gene3D" id="1.10.238.10">
    <property type="entry name" value="EF-hand"/>
    <property type="match status" value="2"/>
</dbReference>
<dbReference type="Proteomes" id="UP000015104">
    <property type="component" value="Unassembled WGS sequence"/>
</dbReference>
<dbReference type="GO" id="GO:0072686">
    <property type="term" value="C:mitotic spindle"/>
    <property type="evidence" value="ECO:0007669"/>
    <property type="project" value="UniProtKB-ARBA"/>
</dbReference>
<dbReference type="GO" id="GO:0016460">
    <property type="term" value="C:myosin II complex"/>
    <property type="evidence" value="ECO:0007669"/>
    <property type="project" value="TreeGrafter"/>
</dbReference>
<dbReference type="HOGENOM" id="CLU_061288_2_0_1"/>
<dbReference type="InterPro" id="IPR002048">
    <property type="entry name" value="EF_hand_dom"/>
</dbReference>
<evidence type="ECO:0000313" key="5">
    <source>
        <dbReference type="Proteomes" id="UP000015104"/>
    </source>
</evidence>
<feature type="domain" description="EF-hand" evidence="3">
    <location>
        <begin position="101"/>
        <end position="136"/>
    </location>
</feature>
<keyword evidence="5" id="KW-1185">Reference proteome</keyword>
<protein>
    <recommendedName>
        <fullName evidence="3">EF-hand domain-containing protein</fullName>
    </recommendedName>
</protein>
<dbReference type="FunFam" id="1.10.238.10:FF:000527">
    <property type="entry name" value="Calmodulin-3"/>
    <property type="match status" value="1"/>
</dbReference>
<dbReference type="PANTHER" id="PTHR23048:SF0">
    <property type="entry name" value="CALMODULIN LIKE 3"/>
    <property type="match status" value="1"/>
</dbReference>
<dbReference type="InterPro" id="IPR018247">
    <property type="entry name" value="EF_Hand_1_Ca_BS"/>
</dbReference>
<dbReference type="PROSITE" id="PS00018">
    <property type="entry name" value="EF_HAND_1"/>
    <property type="match status" value="2"/>
</dbReference>
<evidence type="ECO:0000256" key="2">
    <source>
        <dbReference type="ARBA" id="ARBA00022837"/>
    </source>
</evidence>
<feature type="domain" description="EF-hand" evidence="3">
    <location>
        <begin position="28"/>
        <end position="63"/>
    </location>
</feature>
<evidence type="ECO:0000256" key="1">
    <source>
        <dbReference type="ARBA" id="ARBA00022737"/>
    </source>
</evidence>
<dbReference type="PANTHER" id="PTHR23048">
    <property type="entry name" value="MYOSIN LIGHT CHAIN 1, 3"/>
    <property type="match status" value="1"/>
</dbReference>
<dbReference type="CDD" id="cd00051">
    <property type="entry name" value="EFh"/>
    <property type="match status" value="2"/>
</dbReference>
<dbReference type="Pfam" id="PF13499">
    <property type="entry name" value="EF-hand_7"/>
    <property type="match status" value="2"/>
</dbReference>
<evidence type="ECO:0000313" key="4">
    <source>
        <dbReference type="EnsemblMetazoa" id="tetur22g02860.1"/>
    </source>
</evidence>
<dbReference type="SMART" id="SM00054">
    <property type="entry name" value="EFh"/>
    <property type="match status" value="4"/>
</dbReference>
<accession>T1KV89</accession>
<organism evidence="4 5">
    <name type="scientific">Tetranychus urticae</name>
    <name type="common">Two-spotted spider mite</name>
    <dbReference type="NCBI Taxonomy" id="32264"/>
    <lineage>
        <taxon>Eukaryota</taxon>
        <taxon>Metazoa</taxon>
        <taxon>Ecdysozoa</taxon>
        <taxon>Arthropoda</taxon>
        <taxon>Chelicerata</taxon>
        <taxon>Arachnida</taxon>
        <taxon>Acari</taxon>
        <taxon>Acariformes</taxon>
        <taxon>Trombidiformes</taxon>
        <taxon>Prostigmata</taxon>
        <taxon>Eleutherengona</taxon>
        <taxon>Raphignathae</taxon>
        <taxon>Tetranychoidea</taxon>
        <taxon>Tetranychidae</taxon>
        <taxon>Tetranychus</taxon>
    </lineage>
</organism>
<name>T1KV89_TETUR</name>
<sequence length="168" mass="19701">MRTFGMCFWNKRRQLMQYELMVDRLSKQQIADIWEAFKLFDKDCDGKITSMELGAVMKTFGLNPTDSEIEDIINEFDVHNDKFIDFNSFLTMMSAKMKDTVLEKEISEAFRIFDKDCDGFISTEEFRDAMDKLGEKFTDTEANQILQAIDIDCDGRISYEGKFLFILH</sequence>
<evidence type="ECO:0000259" key="3">
    <source>
        <dbReference type="PROSITE" id="PS50222"/>
    </source>
</evidence>
<dbReference type="InterPro" id="IPR050230">
    <property type="entry name" value="CALM/Myosin/TropC-like"/>
</dbReference>